<dbReference type="Proteomes" id="UP000247409">
    <property type="component" value="Unassembled WGS sequence"/>
</dbReference>
<evidence type="ECO:0000256" key="1">
    <source>
        <dbReference type="ARBA" id="ARBA00022723"/>
    </source>
</evidence>
<evidence type="ECO:0000313" key="8">
    <source>
        <dbReference type="Proteomes" id="UP000247409"/>
    </source>
</evidence>
<dbReference type="EMBL" id="NBIV01000029">
    <property type="protein sequence ID" value="PXF47089.1"/>
    <property type="molecule type" value="Genomic_DNA"/>
</dbReference>
<keyword evidence="5" id="KW-0812">Transmembrane</keyword>
<dbReference type="PROSITE" id="PS50089">
    <property type="entry name" value="ZF_RING_2"/>
    <property type="match status" value="1"/>
</dbReference>
<keyword evidence="1" id="KW-0479">Metal-binding</keyword>
<protein>
    <recommendedName>
        <fullName evidence="6">RING-type domain-containing protein</fullName>
    </recommendedName>
</protein>
<dbReference type="PANTHER" id="PTHR14155:SF627">
    <property type="entry name" value="OS06G0192800 PROTEIN"/>
    <property type="match status" value="1"/>
</dbReference>
<dbReference type="InterPro" id="IPR013083">
    <property type="entry name" value="Znf_RING/FYVE/PHD"/>
</dbReference>
<dbReference type="InterPro" id="IPR001841">
    <property type="entry name" value="Znf_RING"/>
</dbReference>
<keyword evidence="2 4" id="KW-0863">Zinc-finger</keyword>
<name>A0A2V3IYA4_9FLOR</name>
<sequence>MNPSSSHSGSQGFDFTVFLFVIFGLVILGLSAMFLLACSIRLATRGNTEALSGTSDANRTQNTVADVSDIEMAVVPSRAALLNGTAVEISRRTDTNVRRTSHGNRSINEVVNSLASFRAAEKDRALPCTVCLEDLGSRGVSSGQCLHVIHTDCLQTWLAKDKKNACPVCRVPIEEGAEHF</sequence>
<evidence type="ECO:0000256" key="5">
    <source>
        <dbReference type="SAM" id="Phobius"/>
    </source>
</evidence>
<dbReference type="OrthoDB" id="8062037at2759"/>
<keyword evidence="8" id="KW-1185">Reference proteome</keyword>
<accession>A0A2V3IYA4</accession>
<keyword evidence="5" id="KW-0472">Membrane</keyword>
<evidence type="ECO:0000313" key="7">
    <source>
        <dbReference type="EMBL" id="PXF47089.1"/>
    </source>
</evidence>
<gene>
    <name evidence="7" type="ORF">BWQ96_03166</name>
</gene>
<dbReference type="SMART" id="SM00184">
    <property type="entry name" value="RING"/>
    <property type="match status" value="1"/>
</dbReference>
<dbReference type="SUPFAM" id="SSF57850">
    <property type="entry name" value="RING/U-box"/>
    <property type="match status" value="1"/>
</dbReference>
<dbReference type="Gene3D" id="3.30.40.10">
    <property type="entry name" value="Zinc/RING finger domain, C3HC4 (zinc finger)"/>
    <property type="match status" value="1"/>
</dbReference>
<dbReference type="AlphaFoldDB" id="A0A2V3IYA4"/>
<keyword evidence="3" id="KW-0862">Zinc</keyword>
<evidence type="ECO:0000259" key="6">
    <source>
        <dbReference type="PROSITE" id="PS50089"/>
    </source>
</evidence>
<proteinExistence type="predicted"/>
<dbReference type="PANTHER" id="PTHR14155">
    <property type="entry name" value="RING FINGER DOMAIN-CONTAINING"/>
    <property type="match status" value="1"/>
</dbReference>
<dbReference type="Pfam" id="PF13639">
    <property type="entry name" value="zf-RING_2"/>
    <property type="match status" value="1"/>
</dbReference>
<comment type="caution">
    <text evidence="7">The sequence shown here is derived from an EMBL/GenBank/DDBJ whole genome shotgun (WGS) entry which is preliminary data.</text>
</comment>
<evidence type="ECO:0000256" key="2">
    <source>
        <dbReference type="ARBA" id="ARBA00022771"/>
    </source>
</evidence>
<dbReference type="STRING" id="448386.A0A2V3IYA4"/>
<feature type="transmembrane region" description="Helical" evidence="5">
    <location>
        <begin position="15"/>
        <end position="37"/>
    </location>
</feature>
<dbReference type="InterPro" id="IPR053238">
    <property type="entry name" value="RING-H2_zinc_finger"/>
</dbReference>
<organism evidence="7 8">
    <name type="scientific">Gracilariopsis chorda</name>
    <dbReference type="NCBI Taxonomy" id="448386"/>
    <lineage>
        <taxon>Eukaryota</taxon>
        <taxon>Rhodophyta</taxon>
        <taxon>Florideophyceae</taxon>
        <taxon>Rhodymeniophycidae</taxon>
        <taxon>Gracilariales</taxon>
        <taxon>Gracilariaceae</taxon>
        <taxon>Gracilariopsis</taxon>
    </lineage>
</organism>
<keyword evidence="5" id="KW-1133">Transmembrane helix</keyword>
<evidence type="ECO:0000256" key="4">
    <source>
        <dbReference type="PROSITE-ProRule" id="PRU00175"/>
    </source>
</evidence>
<evidence type="ECO:0000256" key="3">
    <source>
        <dbReference type="ARBA" id="ARBA00022833"/>
    </source>
</evidence>
<reference evidence="7 8" key="1">
    <citation type="journal article" date="2018" name="Mol. Biol. Evol.">
        <title>Analysis of the draft genome of the red seaweed Gracilariopsis chorda provides insights into genome size evolution in Rhodophyta.</title>
        <authorList>
            <person name="Lee J."/>
            <person name="Yang E.C."/>
            <person name="Graf L."/>
            <person name="Yang J.H."/>
            <person name="Qiu H."/>
            <person name="Zel Zion U."/>
            <person name="Chan C.X."/>
            <person name="Stephens T.G."/>
            <person name="Weber A.P.M."/>
            <person name="Boo G.H."/>
            <person name="Boo S.M."/>
            <person name="Kim K.M."/>
            <person name="Shin Y."/>
            <person name="Jung M."/>
            <person name="Lee S.J."/>
            <person name="Yim H.S."/>
            <person name="Lee J.H."/>
            <person name="Bhattacharya D."/>
            <person name="Yoon H.S."/>
        </authorList>
    </citation>
    <scope>NUCLEOTIDE SEQUENCE [LARGE SCALE GENOMIC DNA]</scope>
    <source>
        <strain evidence="7 8">SKKU-2015</strain>
        <tissue evidence="7">Whole body</tissue>
    </source>
</reference>
<feature type="domain" description="RING-type" evidence="6">
    <location>
        <begin position="128"/>
        <end position="170"/>
    </location>
</feature>
<dbReference type="GO" id="GO:0008270">
    <property type="term" value="F:zinc ion binding"/>
    <property type="evidence" value="ECO:0007669"/>
    <property type="project" value="UniProtKB-KW"/>
</dbReference>